<accession>A0A3R7DYY9</accession>
<dbReference type="Proteomes" id="UP000285712">
    <property type="component" value="Unassembled WGS sequence"/>
</dbReference>
<name>A0A3R7DYY9_APHAT</name>
<organism evidence="1 2">
    <name type="scientific">Aphanomyces astaci</name>
    <name type="common">Crayfish plague agent</name>
    <dbReference type="NCBI Taxonomy" id="112090"/>
    <lineage>
        <taxon>Eukaryota</taxon>
        <taxon>Sar</taxon>
        <taxon>Stramenopiles</taxon>
        <taxon>Oomycota</taxon>
        <taxon>Saprolegniomycetes</taxon>
        <taxon>Saprolegniales</taxon>
        <taxon>Verrucalvaceae</taxon>
        <taxon>Aphanomyces</taxon>
    </lineage>
</organism>
<comment type="caution">
    <text evidence="1">The sequence shown here is derived from an EMBL/GenBank/DDBJ whole genome shotgun (WGS) entry which is preliminary data.</text>
</comment>
<protein>
    <submittedName>
        <fullName evidence="1">Uncharacterized protein</fullName>
    </submittedName>
</protein>
<dbReference type="AlphaFoldDB" id="A0A3R7DYY9"/>
<proteinExistence type="predicted"/>
<dbReference type="EMBL" id="QUTG01005803">
    <property type="protein sequence ID" value="RHY85001.1"/>
    <property type="molecule type" value="Genomic_DNA"/>
</dbReference>
<gene>
    <name evidence="1" type="ORF">DYB35_014027</name>
</gene>
<sequence length="87" mass="10527">MSFHHHVYAAPVQVYRERIDADRRQAHFEWEQRQMHQAAQYKFAVEQDATAHTEQFKANLERWASGYKAYLDMEQLRAFNNANLNWQ</sequence>
<evidence type="ECO:0000313" key="1">
    <source>
        <dbReference type="EMBL" id="RHY85001.1"/>
    </source>
</evidence>
<reference evidence="1 2" key="1">
    <citation type="submission" date="2018-08" db="EMBL/GenBank/DDBJ databases">
        <title>Aphanomyces genome sequencing and annotation.</title>
        <authorList>
            <person name="Minardi D."/>
            <person name="Oidtmann B."/>
            <person name="Van Der Giezen M."/>
            <person name="Studholme D.J."/>
        </authorList>
    </citation>
    <scope>NUCLEOTIDE SEQUENCE [LARGE SCALE GENOMIC DNA]</scope>
    <source>
        <strain evidence="1 2">Sv</strain>
    </source>
</reference>
<evidence type="ECO:0000313" key="2">
    <source>
        <dbReference type="Proteomes" id="UP000285712"/>
    </source>
</evidence>